<feature type="non-terminal residue" evidence="3">
    <location>
        <position position="124"/>
    </location>
</feature>
<evidence type="ECO:0000313" key="4">
    <source>
        <dbReference type="Proteomes" id="UP000886842"/>
    </source>
</evidence>
<name>A0A9D1GW18_9ACTN</name>
<reference evidence="3" key="2">
    <citation type="journal article" date="2021" name="PeerJ">
        <title>Extensive microbial diversity within the chicken gut microbiome revealed by metagenomics and culture.</title>
        <authorList>
            <person name="Gilroy R."/>
            <person name="Ravi A."/>
            <person name="Getino M."/>
            <person name="Pursley I."/>
            <person name="Horton D.L."/>
            <person name="Alikhan N.F."/>
            <person name="Baker D."/>
            <person name="Gharbi K."/>
            <person name="Hall N."/>
            <person name="Watson M."/>
            <person name="Adriaenssens E.M."/>
            <person name="Foster-Nyarko E."/>
            <person name="Jarju S."/>
            <person name="Secka A."/>
            <person name="Antonio M."/>
            <person name="Oren A."/>
            <person name="Chaudhuri R.R."/>
            <person name="La Ragione R."/>
            <person name="Hildebrand F."/>
            <person name="Pallen M.J."/>
        </authorList>
    </citation>
    <scope>NUCLEOTIDE SEQUENCE</scope>
    <source>
        <strain evidence="3">ChiGjej1B1-24693</strain>
    </source>
</reference>
<feature type="compositionally biased region" description="Acidic residues" evidence="1">
    <location>
        <begin position="36"/>
        <end position="45"/>
    </location>
</feature>
<keyword evidence="2" id="KW-0732">Signal</keyword>
<feature type="region of interest" description="Disordered" evidence="1">
    <location>
        <begin position="28"/>
        <end position="47"/>
    </location>
</feature>
<dbReference type="InterPro" id="IPR006311">
    <property type="entry name" value="TAT_signal"/>
</dbReference>
<dbReference type="Gene3D" id="3.40.190.10">
    <property type="entry name" value="Periplasmic binding protein-like II"/>
    <property type="match status" value="1"/>
</dbReference>
<dbReference type="EMBL" id="DVLP01000059">
    <property type="protein sequence ID" value="HIT74352.1"/>
    <property type="molecule type" value="Genomic_DNA"/>
</dbReference>
<proteinExistence type="predicted"/>
<feature type="signal peptide" evidence="2">
    <location>
        <begin position="1"/>
        <end position="25"/>
    </location>
</feature>
<dbReference type="AlphaFoldDB" id="A0A9D1GW18"/>
<organism evidence="3 4">
    <name type="scientific">Candidatus Avipropionibacterium avicola</name>
    <dbReference type="NCBI Taxonomy" id="2840701"/>
    <lineage>
        <taxon>Bacteria</taxon>
        <taxon>Bacillati</taxon>
        <taxon>Actinomycetota</taxon>
        <taxon>Actinomycetes</taxon>
        <taxon>Propionibacteriales</taxon>
        <taxon>Propionibacteriaceae</taxon>
        <taxon>Propionibacteriaceae incertae sedis</taxon>
        <taxon>Candidatus Avipropionibacterium</taxon>
    </lineage>
</organism>
<sequence>MIMRPITRRTALTSAAALAATPLLASCGGAGGGGGDVDDQVENPDENINLEGMPIVKEAVTLKMMTRRSPNTAEDWNTVASMKTMQEQSNVEVDWGYVPWEGAEEKRNLALASGDYPEILHRMG</sequence>
<comment type="caution">
    <text evidence="3">The sequence shown here is derived from an EMBL/GenBank/DDBJ whole genome shotgun (WGS) entry which is preliminary data.</text>
</comment>
<protein>
    <submittedName>
        <fullName evidence="3">Uncharacterized protein</fullName>
    </submittedName>
</protein>
<evidence type="ECO:0000313" key="3">
    <source>
        <dbReference type="EMBL" id="HIT74352.1"/>
    </source>
</evidence>
<reference evidence="3" key="1">
    <citation type="submission" date="2020-10" db="EMBL/GenBank/DDBJ databases">
        <authorList>
            <person name="Gilroy R."/>
        </authorList>
    </citation>
    <scope>NUCLEOTIDE SEQUENCE</scope>
    <source>
        <strain evidence="3">ChiGjej1B1-24693</strain>
    </source>
</reference>
<dbReference type="PROSITE" id="PS51318">
    <property type="entry name" value="TAT"/>
    <property type="match status" value="1"/>
</dbReference>
<evidence type="ECO:0000256" key="1">
    <source>
        <dbReference type="SAM" id="MobiDB-lite"/>
    </source>
</evidence>
<feature type="chain" id="PRO_5039503750" evidence="2">
    <location>
        <begin position="26"/>
        <end position="124"/>
    </location>
</feature>
<gene>
    <name evidence="3" type="ORF">IAA98_02050</name>
</gene>
<evidence type="ECO:0000256" key="2">
    <source>
        <dbReference type="SAM" id="SignalP"/>
    </source>
</evidence>
<accession>A0A9D1GW18</accession>
<dbReference type="PROSITE" id="PS51257">
    <property type="entry name" value="PROKAR_LIPOPROTEIN"/>
    <property type="match status" value="1"/>
</dbReference>
<dbReference type="Proteomes" id="UP000886842">
    <property type="component" value="Unassembled WGS sequence"/>
</dbReference>
<dbReference type="SUPFAM" id="SSF53850">
    <property type="entry name" value="Periplasmic binding protein-like II"/>
    <property type="match status" value="1"/>
</dbReference>